<dbReference type="AlphaFoldDB" id="A0AA39RSR7"/>
<reference evidence="2" key="1">
    <citation type="journal article" date="2022" name="Plant J.">
        <title>Strategies of tolerance reflected in two North American maple genomes.</title>
        <authorList>
            <person name="McEvoy S.L."/>
            <person name="Sezen U.U."/>
            <person name="Trouern-Trend A."/>
            <person name="McMahon S.M."/>
            <person name="Schaberg P.G."/>
            <person name="Yang J."/>
            <person name="Wegrzyn J.L."/>
            <person name="Swenson N.G."/>
        </authorList>
    </citation>
    <scope>NUCLEOTIDE SEQUENCE</scope>
    <source>
        <strain evidence="2">NS2018</strain>
    </source>
</reference>
<reference evidence="2" key="2">
    <citation type="submission" date="2023-06" db="EMBL/GenBank/DDBJ databases">
        <authorList>
            <person name="Swenson N.G."/>
            <person name="Wegrzyn J.L."/>
            <person name="Mcevoy S.L."/>
        </authorList>
    </citation>
    <scope>NUCLEOTIDE SEQUENCE</scope>
    <source>
        <strain evidence="2">NS2018</strain>
        <tissue evidence="2">Leaf</tissue>
    </source>
</reference>
<comment type="caution">
    <text evidence="2">The sequence shown here is derived from an EMBL/GenBank/DDBJ whole genome shotgun (WGS) entry which is preliminary data.</text>
</comment>
<dbReference type="Proteomes" id="UP001168877">
    <property type="component" value="Unassembled WGS sequence"/>
</dbReference>
<protein>
    <recommendedName>
        <fullName evidence="1">Retrotransposon Copia-like N-terminal domain-containing protein</fullName>
    </recommendedName>
</protein>
<proteinExistence type="predicted"/>
<dbReference type="InterPro" id="IPR029472">
    <property type="entry name" value="Copia-like_N"/>
</dbReference>
<dbReference type="Pfam" id="PF14244">
    <property type="entry name" value="Retrotran_gag_3"/>
    <property type="match status" value="1"/>
</dbReference>
<organism evidence="2 3">
    <name type="scientific">Acer saccharum</name>
    <name type="common">Sugar maple</name>
    <dbReference type="NCBI Taxonomy" id="4024"/>
    <lineage>
        <taxon>Eukaryota</taxon>
        <taxon>Viridiplantae</taxon>
        <taxon>Streptophyta</taxon>
        <taxon>Embryophyta</taxon>
        <taxon>Tracheophyta</taxon>
        <taxon>Spermatophyta</taxon>
        <taxon>Magnoliopsida</taxon>
        <taxon>eudicotyledons</taxon>
        <taxon>Gunneridae</taxon>
        <taxon>Pentapetalae</taxon>
        <taxon>rosids</taxon>
        <taxon>malvids</taxon>
        <taxon>Sapindales</taxon>
        <taxon>Sapindaceae</taxon>
        <taxon>Hippocastanoideae</taxon>
        <taxon>Acereae</taxon>
        <taxon>Acer</taxon>
    </lineage>
</organism>
<sequence length="183" mass="20854">MGDSDSNPSWKLSSVLLNGLNYVPWSRAIKLSLGGKKNFGYVDGKSVCPDFKDITYEDWLANDQLVRSWLLNSMEPHTAKIFTFSDSVKDLWDAVSELYGNNNNIAHIFYLKCEIAAVEQGDKSFGEHLGHLKKLWDELNMYRSHTTDAKIILQRAKEDKIFSLLSSLRPEYENLKSNILMGS</sequence>
<evidence type="ECO:0000259" key="1">
    <source>
        <dbReference type="Pfam" id="PF14244"/>
    </source>
</evidence>
<name>A0AA39RSR7_ACESA</name>
<gene>
    <name evidence="2" type="ORF">LWI29_024716</name>
</gene>
<evidence type="ECO:0000313" key="3">
    <source>
        <dbReference type="Proteomes" id="UP001168877"/>
    </source>
</evidence>
<evidence type="ECO:0000313" key="2">
    <source>
        <dbReference type="EMBL" id="KAK0579334.1"/>
    </source>
</evidence>
<accession>A0AA39RSR7</accession>
<dbReference type="EMBL" id="JAUESC010000385">
    <property type="protein sequence ID" value="KAK0579334.1"/>
    <property type="molecule type" value="Genomic_DNA"/>
</dbReference>
<feature type="domain" description="Retrotransposon Copia-like N-terminal" evidence="1">
    <location>
        <begin position="7"/>
        <end position="49"/>
    </location>
</feature>
<dbReference type="PANTHER" id="PTHR37610:SF40">
    <property type="entry name" value="OS01G0909600 PROTEIN"/>
    <property type="match status" value="1"/>
</dbReference>
<dbReference type="PANTHER" id="PTHR37610">
    <property type="entry name" value="CCHC-TYPE DOMAIN-CONTAINING PROTEIN"/>
    <property type="match status" value="1"/>
</dbReference>
<keyword evidence="3" id="KW-1185">Reference proteome</keyword>